<keyword evidence="6 7" id="KW-0472">Membrane</keyword>
<dbReference type="GO" id="GO:0055085">
    <property type="term" value="P:transmembrane transport"/>
    <property type="evidence" value="ECO:0007669"/>
    <property type="project" value="InterPro"/>
</dbReference>
<dbReference type="AlphaFoldDB" id="A0A371P4Q9"/>
<dbReference type="InterPro" id="IPR000515">
    <property type="entry name" value="MetI-like"/>
</dbReference>
<dbReference type="PANTHER" id="PTHR43005:SF1">
    <property type="entry name" value="SPERMIDINE_PUTRESCINE TRANSPORT SYSTEM PERMEASE PROTEIN"/>
    <property type="match status" value="1"/>
</dbReference>
<organism evidence="9 10">
    <name type="scientific">Aeromicrobium endophyticum</name>
    <dbReference type="NCBI Taxonomy" id="2292704"/>
    <lineage>
        <taxon>Bacteria</taxon>
        <taxon>Bacillati</taxon>
        <taxon>Actinomycetota</taxon>
        <taxon>Actinomycetes</taxon>
        <taxon>Propionibacteriales</taxon>
        <taxon>Nocardioidaceae</taxon>
        <taxon>Aeromicrobium</taxon>
    </lineage>
</organism>
<accession>A0A371P4Q9</accession>
<evidence type="ECO:0000256" key="5">
    <source>
        <dbReference type="ARBA" id="ARBA00022989"/>
    </source>
</evidence>
<feature type="transmembrane region" description="Helical" evidence="7">
    <location>
        <begin position="99"/>
        <end position="116"/>
    </location>
</feature>
<feature type="transmembrane region" description="Helical" evidence="7">
    <location>
        <begin position="58"/>
        <end position="87"/>
    </location>
</feature>
<protein>
    <submittedName>
        <fullName evidence="9">Sugar ABC transporter permease</fullName>
    </submittedName>
</protein>
<gene>
    <name evidence="9" type="ORF">DX116_17675</name>
</gene>
<dbReference type="Gene3D" id="1.10.3720.10">
    <property type="entry name" value="MetI-like"/>
    <property type="match status" value="1"/>
</dbReference>
<keyword evidence="10" id="KW-1185">Reference proteome</keyword>
<comment type="subcellular location">
    <subcellularLocation>
        <location evidence="1">Cell membrane</location>
        <topology evidence="1">Multi-pass membrane protein</topology>
    </subcellularLocation>
</comment>
<evidence type="ECO:0000256" key="1">
    <source>
        <dbReference type="ARBA" id="ARBA00004651"/>
    </source>
</evidence>
<comment type="caution">
    <text evidence="9">The sequence shown here is derived from an EMBL/GenBank/DDBJ whole genome shotgun (WGS) entry which is preliminary data.</text>
</comment>
<dbReference type="GO" id="GO:0005886">
    <property type="term" value="C:plasma membrane"/>
    <property type="evidence" value="ECO:0007669"/>
    <property type="project" value="UniProtKB-SubCell"/>
</dbReference>
<keyword evidence="3" id="KW-1003">Cell membrane</keyword>
<dbReference type="Proteomes" id="UP000265581">
    <property type="component" value="Unassembled WGS sequence"/>
</dbReference>
<keyword evidence="4 7" id="KW-0812">Transmembrane</keyword>
<keyword evidence="2" id="KW-0813">Transport</keyword>
<dbReference type="PANTHER" id="PTHR43005">
    <property type="entry name" value="BLR7065 PROTEIN"/>
    <property type="match status" value="1"/>
</dbReference>
<feature type="domain" description="ABC transmembrane type-1" evidence="8">
    <location>
        <begin position="62"/>
        <end position="263"/>
    </location>
</feature>
<keyword evidence="5 7" id="KW-1133">Transmembrane helix</keyword>
<sequence length="273" mass="28857">MRGWRWLAPAVLVLLVVTVWPIGRAVWLSLTRSTLTGAGDQRFVGIDNYTDILSSRSWWLAVAATLAIVAVAVVLQLVLGLAFAVALRRLTVAWPVTRVLVLLPFGLLAIVSAVVWRDAVTSGFAVDWFGLDDVGPTGALVATTVGEVWRGTGITAVILLAGLLRVPTTLITSAIADGATARQRLTRVVLPAMAPAIAVATTYRALDALRILEGPLVTDAPGASVRTASFVVWDTTFSSFETGLGAAMSVVLLLLAGLLAAFLVPVLRVRRVV</sequence>
<dbReference type="SUPFAM" id="SSF161098">
    <property type="entry name" value="MetI-like"/>
    <property type="match status" value="1"/>
</dbReference>
<reference evidence="9 10" key="1">
    <citation type="submission" date="2018-08" db="EMBL/GenBank/DDBJ databases">
        <title>Aeromicrobium sp. M2KJ-4, whole genome shotgun sequence.</title>
        <authorList>
            <person name="Tuo L."/>
        </authorList>
    </citation>
    <scope>NUCLEOTIDE SEQUENCE [LARGE SCALE GENOMIC DNA]</scope>
    <source>
        <strain evidence="9 10">M2KJ-4</strain>
    </source>
</reference>
<evidence type="ECO:0000256" key="3">
    <source>
        <dbReference type="ARBA" id="ARBA00022475"/>
    </source>
</evidence>
<feature type="transmembrane region" description="Helical" evidence="7">
    <location>
        <begin position="188"/>
        <end position="206"/>
    </location>
</feature>
<evidence type="ECO:0000313" key="9">
    <source>
        <dbReference type="EMBL" id="REK70909.1"/>
    </source>
</evidence>
<dbReference type="OrthoDB" id="3744835at2"/>
<dbReference type="EMBL" id="QUBR01000002">
    <property type="protein sequence ID" value="REK70909.1"/>
    <property type="molecule type" value="Genomic_DNA"/>
</dbReference>
<evidence type="ECO:0000256" key="2">
    <source>
        <dbReference type="ARBA" id="ARBA00022448"/>
    </source>
</evidence>
<evidence type="ECO:0000256" key="4">
    <source>
        <dbReference type="ARBA" id="ARBA00022692"/>
    </source>
</evidence>
<proteinExistence type="predicted"/>
<evidence type="ECO:0000256" key="7">
    <source>
        <dbReference type="SAM" id="Phobius"/>
    </source>
</evidence>
<evidence type="ECO:0000256" key="6">
    <source>
        <dbReference type="ARBA" id="ARBA00023136"/>
    </source>
</evidence>
<dbReference type="PROSITE" id="PS50928">
    <property type="entry name" value="ABC_TM1"/>
    <property type="match status" value="1"/>
</dbReference>
<evidence type="ECO:0000313" key="10">
    <source>
        <dbReference type="Proteomes" id="UP000265581"/>
    </source>
</evidence>
<feature type="transmembrane region" description="Helical" evidence="7">
    <location>
        <begin position="154"/>
        <end position="176"/>
    </location>
</feature>
<name>A0A371P4Q9_9ACTN</name>
<evidence type="ECO:0000259" key="8">
    <source>
        <dbReference type="PROSITE" id="PS50928"/>
    </source>
</evidence>
<feature type="transmembrane region" description="Helical" evidence="7">
    <location>
        <begin position="244"/>
        <end position="267"/>
    </location>
</feature>
<dbReference type="RefSeq" id="WP_119705493.1">
    <property type="nucleotide sequence ID" value="NZ_JBHSOI010000002.1"/>
</dbReference>
<dbReference type="InterPro" id="IPR035906">
    <property type="entry name" value="MetI-like_sf"/>
</dbReference>